<reference evidence="9" key="1">
    <citation type="journal article" date="2014" name="Int. J. Syst. Evol. Microbiol.">
        <title>Complete genome sequence of Corynebacterium casei LMG S-19264T (=DSM 44701T), isolated from a smear-ripened cheese.</title>
        <authorList>
            <consortium name="US DOE Joint Genome Institute (JGI-PGF)"/>
            <person name="Walter F."/>
            <person name="Albersmeier A."/>
            <person name="Kalinowski J."/>
            <person name="Ruckert C."/>
        </authorList>
    </citation>
    <scope>NUCLEOTIDE SEQUENCE</scope>
    <source>
        <strain evidence="9">KCTC 32255</strain>
    </source>
</reference>
<comment type="cofactor">
    <cofactor evidence="1">
        <name>Mg(2+)</name>
        <dbReference type="ChEBI" id="CHEBI:18420"/>
    </cofactor>
</comment>
<evidence type="ECO:0000256" key="2">
    <source>
        <dbReference type="ARBA" id="ARBA00022649"/>
    </source>
</evidence>
<keyword evidence="4" id="KW-0479">Metal-binding</keyword>
<feature type="domain" description="PIN" evidence="8">
    <location>
        <begin position="1"/>
        <end position="119"/>
    </location>
</feature>
<gene>
    <name evidence="9" type="ORF">GCM10011614_21740</name>
</gene>
<sequence length="134" mass="14811">MIVDSNVVIDVLHGIGERSDKIIQGYVQFASERSPAINPVIFAETASASSSLSAFEERLGELGLKVEPFDNGDAFRASLAFRAYRMNGGPRTTILPDFLIGAQAANRGWPILTSDRKRFESYFPEVELLDPLEF</sequence>
<dbReference type="GO" id="GO:0046872">
    <property type="term" value="F:metal ion binding"/>
    <property type="evidence" value="ECO:0007669"/>
    <property type="project" value="UniProtKB-KW"/>
</dbReference>
<evidence type="ECO:0000256" key="1">
    <source>
        <dbReference type="ARBA" id="ARBA00001946"/>
    </source>
</evidence>
<name>A0A918UGM0_9SPHN</name>
<dbReference type="Gene3D" id="3.40.50.1010">
    <property type="entry name" value="5'-nuclease"/>
    <property type="match status" value="1"/>
</dbReference>
<dbReference type="InterPro" id="IPR029060">
    <property type="entry name" value="PIN-like_dom_sf"/>
</dbReference>
<reference evidence="9" key="2">
    <citation type="submission" date="2020-09" db="EMBL/GenBank/DDBJ databases">
        <authorList>
            <person name="Sun Q."/>
            <person name="Kim S."/>
        </authorList>
    </citation>
    <scope>NUCLEOTIDE SEQUENCE</scope>
    <source>
        <strain evidence="9">KCTC 32255</strain>
    </source>
</reference>
<dbReference type="GO" id="GO:0016787">
    <property type="term" value="F:hydrolase activity"/>
    <property type="evidence" value="ECO:0007669"/>
    <property type="project" value="UniProtKB-KW"/>
</dbReference>
<dbReference type="SUPFAM" id="SSF88723">
    <property type="entry name" value="PIN domain-like"/>
    <property type="match status" value="1"/>
</dbReference>
<dbReference type="AlphaFoldDB" id="A0A918UGM0"/>
<dbReference type="Pfam" id="PF01850">
    <property type="entry name" value="PIN"/>
    <property type="match status" value="1"/>
</dbReference>
<dbReference type="EMBL" id="BMZA01000007">
    <property type="protein sequence ID" value="GGZ06443.1"/>
    <property type="molecule type" value="Genomic_DNA"/>
</dbReference>
<evidence type="ECO:0000313" key="10">
    <source>
        <dbReference type="Proteomes" id="UP000648075"/>
    </source>
</evidence>
<keyword evidence="10" id="KW-1185">Reference proteome</keyword>
<dbReference type="InterPro" id="IPR002716">
    <property type="entry name" value="PIN_dom"/>
</dbReference>
<accession>A0A918UGM0</accession>
<evidence type="ECO:0000256" key="3">
    <source>
        <dbReference type="ARBA" id="ARBA00022722"/>
    </source>
</evidence>
<keyword evidence="5" id="KW-0378">Hydrolase</keyword>
<protein>
    <submittedName>
        <fullName evidence="9">DNA-binding protein</fullName>
    </submittedName>
</protein>
<evidence type="ECO:0000256" key="5">
    <source>
        <dbReference type="ARBA" id="ARBA00022801"/>
    </source>
</evidence>
<keyword evidence="2" id="KW-1277">Toxin-antitoxin system</keyword>
<dbReference type="Proteomes" id="UP000648075">
    <property type="component" value="Unassembled WGS sequence"/>
</dbReference>
<evidence type="ECO:0000256" key="6">
    <source>
        <dbReference type="ARBA" id="ARBA00022842"/>
    </source>
</evidence>
<evidence type="ECO:0000259" key="8">
    <source>
        <dbReference type="Pfam" id="PF01850"/>
    </source>
</evidence>
<dbReference type="InterPro" id="IPR050556">
    <property type="entry name" value="Type_II_TA_system_RNase"/>
</dbReference>
<evidence type="ECO:0000313" key="9">
    <source>
        <dbReference type="EMBL" id="GGZ06443.1"/>
    </source>
</evidence>
<comment type="similarity">
    <text evidence="7">Belongs to the PINc/VapC protein family.</text>
</comment>
<dbReference type="GO" id="GO:0004518">
    <property type="term" value="F:nuclease activity"/>
    <property type="evidence" value="ECO:0007669"/>
    <property type="project" value="UniProtKB-KW"/>
</dbReference>
<keyword evidence="9" id="KW-0238">DNA-binding</keyword>
<comment type="caution">
    <text evidence="9">The sequence shown here is derived from an EMBL/GenBank/DDBJ whole genome shotgun (WGS) entry which is preliminary data.</text>
</comment>
<dbReference type="PANTHER" id="PTHR33653:SF1">
    <property type="entry name" value="RIBONUCLEASE VAPC2"/>
    <property type="match status" value="1"/>
</dbReference>
<proteinExistence type="inferred from homology"/>
<evidence type="ECO:0000256" key="4">
    <source>
        <dbReference type="ARBA" id="ARBA00022723"/>
    </source>
</evidence>
<keyword evidence="3" id="KW-0540">Nuclease</keyword>
<keyword evidence="6" id="KW-0460">Magnesium</keyword>
<evidence type="ECO:0000256" key="7">
    <source>
        <dbReference type="ARBA" id="ARBA00038093"/>
    </source>
</evidence>
<dbReference type="GO" id="GO:0003677">
    <property type="term" value="F:DNA binding"/>
    <property type="evidence" value="ECO:0007669"/>
    <property type="project" value="UniProtKB-KW"/>
</dbReference>
<dbReference type="RefSeq" id="WP_189621229.1">
    <property type="nucleotide sequence ID" value="NZ_BMZA01000007.1"/>
</dbReference>
<organism evidence="9 10">
    <name type="scientific">Novosphingobium colocasiae</name>
    <dbReference type="NCBI Taxonomy" id="1256513"/>
    <lineage>
        <taxon>Bacteria</taxon>
        <taxon>Pseudomonadati</taxon>
        <taxon>Pseudomonadota</taxon>
        <taxon>Alphaproteobacteria</taxon>
        <taxon>Sphingomonadales</taxon>
        <taxon>Sphingomonadaceae</taxon>
        <taxon>Novosphingobium</taxon>
    </lineage>
</organism>
<dbReference type="PANTHER" id="PTHR33653">
    <property type="entry name" value="RIBONUCLEASE VAPC2"/>
    <property type="match status" value="1"/>
</dbReference>